<comment type="caution">
    <text evidence="3">The sequence shown here is derived from an EMBL/GenBank/DDBJ whole genome shotgun (WGS) entry which is preliminary data.</text>
</comment>
<feature type="compositionally biased region" description="Pro residues" evidence="1">
    <location>
        <begin position="1"/>
        <end position="12"/>
    </location>
</feature>
<protein>
    <submittedName>
        <fullName evidence="3">Uncharacterized protein</fullName>
    </submittedName>
</protein>
<feature type="compositionally biased region" description="Low complexity" evidence="1">
    <location>
        <begin position="42"/>
        <end position="51"/>
    </location>
</feature>
<accession>A0AAV5BYF4</accession>
<organism evidence="3 4">
    <name type="scientific">Eleusine coracana subsp. coracana</name>
    <dbReference type="NCBI Taxonomy" id="191504"/>
    <lineage>
        <taxon>Eukaryota</taxon>
        <taxon>Viridiplantae</taxon>
        <taxon>Streptophyta</taxon>
        <taxon>Embryophyta</taxon>
        <taxon>Tracheophyta</taxon>
        <taxon>Spermatophyta</taxon>
        <taxon>Magnoliopsida</taxon>
        <taxon>Liliopsida</taxon>
        <taxon>Poales</taxon>
        <taxon>Poaceae</taxon>
        <taxon>PACMAD clade</taxon>
        <taxon>Chloridoideae</taxon>
        <taxon>Cynodonteae</taxon>
        <taxon>Eleusininae</taxon>
        <taxon>Eleusine</taxon>
    </lineage>
</organism>
<feature type="compositionally biased region" description="Pro residues" evidence="1">
    <location>
        <begin position="30"/>
        <end position="41"/>
    </location>
</feature>
<feature type="region of interest" description="Disordered" evidence="1">
    <location>
        <begin position="1"/>
        <end position="70"/>
    </location>
</feature>
<name>A0AAV5BYF4_ELECO</name>
<evidence type="ECO:0000256" key="2">
    <source>
        <dbReference type="SAM" id="Phobius"/>
    </source>
</evidence>
<dbReference type="PANTHER" id="PTHR31860:SF6">
    <property type="entry name" value="HEAT-INDUCIBLE TRANSCRIPTION REPRESSOR (DUF639)"/>
    <property type="match status" value="1"/>
</dbReference>
<dbReference type="Proteomes" id="UP001054889">
    <property type="component" value="Unassembled WGS sequence"/>
</dbReference>
<keyword evidence="2" id="KW-1133">Transmembrane helix</keyword>
<gene>
    <name evidence="3" type="primary">ga07398</name>
    <name evidence="3" type="ORF">PR202_ga07398</name>
</gene>
<sequence length="579" mass="63450">MEEQGPRPPELGAPPLAGCMSRMELQVMRPPKPGAPAPHSAPPLDLALLPDSVPPPDAGLPPTSVLPPDTGLPTNLTFVPGGAGVWRHQAGHPGSARGVKDGGQPSPAAAWRKMAMMSRTRDLLMEGFEGFVREGSFKWALPRRGEDDDGGEDPDASTSSGKRASVAGLSPKANAVVARCSRILDVSTGDLQKDFDKQASDSLKQPKNYARNFLEYCCFMALAQISQVAGYLVDKTFRRLSFDMMLAWEAASSSQLSVKVEVDSTVSLEAFARIAPAVPTIADAVTCSNLFDVLSNSTGGRLPFSIYDKYLSGLDRAIKKMKTQSESSLLSSIRSERGERILEVDGTLTTQPVLEHVGISTWPGRLTLTDHALYFEALRVVTYDKPKVYELAEDTKQVIKPELTGPWGSRLFDKAVMYKSTTLGWVVYFAVMVLLFSAAFMFLTRLTNQGKPMTEIKVSSPPPMNTMEQLLAVQNAISKIEELVQDANIVLLKIRALLLAFPSQATDRAILALVLMALSLAIVPTRMLILLMFLEAFTNKSPLRRASTERWTRRLREWWFSIPAAPVVVEKDGEDKKTR</sequence>
<reference evidence="3" key="1">
    <citation type="journal article" date="2018" name="DNA Res.">
        <title>Multiple hybrid de novo genome assembly of finger millet, an orphan allotetraploid crop.</title>
        <authorList>
            <person name="Hatakeyama M."/>
            <person name="Aluri S."/>
            <person name="Balachadran M.T."/>
            <person name="Sivarajan S.R."/>
            <person name="Patrignani A."/>
            <person name="Gruter S."/>
            <person name="Poveda L."/>
            <person name="Shimizu-Inatsugi R."/>
            <person name="Baeten J."/>
            <person name="Francoijs K.J."/>
            <person name="Nataraja K.N."/>
            <person name="Reddy Y.A.N."/>
            <person name="Phadnis S."/>
            <person name="Ravikumar R.L."/>
            <person name="Schlapbach R."/>
            <person name="Sreeman S.M."/>
            <person name="Shimizu K.K."/>
        </authorList>
    </citation>
    <scope>NUCLEOTIDE SEQUENCE</scope>
</reference>
<reference evidence="3" key="2">
    <citation type="submission" date="2021-12" db="EMBL/GenBank/DDBJ databases">
        <title>Resequencing data analysis of finger millet.</title>
        <authorList>
            <person name="Hatakeyama M."/>
            <person name="Aluri S."/>
            <person name="Balachadran M.T."/>
            <person name="Sivarajan S.R."/>
            <person name="Poveda L."/>
            <person name="Shimizu-Inatsugi R."/>
            <person name="Schlapbach R."/>
            <person name="Sreeman S.M."/>
            <person name="Shimizu K.K."/>
        </authorList>
    </citation>
    <scope>NUCLEOTIDE SEQUENCE</scope>
</reference>
<dbReference type="PANTHER" id="PTHR31860">
    <property type="entry name" value="HEAT-INDUCIBLE TRANSCRIPTION REPRESSOR (DUF639)-RELATED"/>
    <property type="match status" value="1"/>
</dbReference>
<dbReference type="AlphaFoldDB" id="A0AAV5BYF4"/>
<evidence type="ECO:0000313" key="3">
    <source>
        <dbReference type="EMBL" id="GJM91061.1"/>
    </source>
</evidence>
<proteinExistence type="predicted"/>
<dbReference type="EMBL" id="BQKI01000003">
    <property type="protein sequence ID" value="GJM91061.1"/>
    <property type="molecule type" value="Genomic_DNA"/>
</dbReference>
<dbReference type="Pfam" id="PF04842">
    <property type="entry name" value="DUF639"/>
    <property type="match status" value="1"/>
</dbReference>
<evidence type="ECO:0000256" key="1">
    <source>
        <dbReference type="SAM" id="MobiDB-lite"/>
    </source>
</evidence>
<feature type="region of interest" description="Disordered" evidence="1">
    <location>
        <begin position="141"/>
        <end position="167"/>
    </location>
</feature>
<keyword evidence="4" id="KW-1185">Reference proteome</keyword>
<dbReference type="InterPro" id="IPR006927">
    <property type="entry name" value="DUF639"/>
</dbReference>
<evidence type="ECO:0000313" key="4">
    <source>
        <dbReference type="Proteomes" id="UP001054889"/>
    </source>
</evidence>
<feature type="transmembrane region" description="Helical" evidence="2">
    <location>
        <begin position="423"/>
        <end position="443"/>
    </location>
</feature>
<feature type="transmembrane region" description="Helical" evidence="2">
    <location>
        <begin position="509"/>
        <end position="534"/>
    </location>
</feature>
<keyword evidence="2" id="KW-0472">Membrane</keyword>
<keyword evidence="2" id="KW-0812">Transmembrane</keyword>